<evidence type="ECO:0000313" key="11">
    <source>
        <dbReference type="Proteomes" id="UP001341840"/>
    </source>
</evidence>
<comment type="cofactor">
    <cofactor evidence="2 8">
        <name>pyridoxal 5'-phosphate</name>
        <dbReference type="ChEBI" id="CHEBI:597326"/>
    </cofactor>
</comment>
<keyword evidence="6 8" id="KW-0808">Transferase</keyword>
<gene>
    <name evidence="10" type="ORF">PIB30_015881</name>
</gene>
<comment type="caution">
    <text evidence="10">The sequence shown here is derived from an EMBL/GenBank/DDBJ whole genome shotgun (WGS) entry which is preliminary data.</text>
</comment>
<evidence type="ECO:0000259" key="9">
    <source>
        <dbReference type="Pfam" id="PF00464"/>
    </source>
</evidence>
<evidence type="ECO:0000313" key="10">
    <source>
        <dbReference type="EMBL" id="MED6132093.1"/>
    </source>
</evidence>
<evidence type="ECO:0000256" key="4">
    <source>
        <dbReference type="ARBA" id="ARBA00006376"/>
    </source>
</evidence>
<dbReference type="Gene3D" id="3.90.1150.10">
    <property type="entry name" value="Aspartate Aminotransferase, domain 1"/>
    <property type="match status" value="1"/>
</dbReference>
<dbReference type="InterPro" id="IPR015421">
    <property type="entry name" value="PyrdxlP-dep_Trfase_major"/>
</dbReference>
<sequence>MAMAMALRRLSSSIDKPLRPIFNATSVCYKSSLPDEAVYDKERPGVTWPKQLNAPLEEVDPQIADIIELEKARQWKGLELIPSENFTSVSVMQAVGSVMTNKYSEGYPGARYYGGNEYIDMAERLCQKRALEAFRLDPAKWGVNVQPLSGSPSNFQVYTALLKPHDRIMALDLPHGGHLSHGYQTDTKKISAVSIFFETMPYRLNESTGYIDYDQLENMAKLFRPKLIVAGASAYARLYDYARVRKVCDKQKAILLADMAHISGLVAAGVIPSPFDYADVVTTTTHKSLRGPRGAMIFFRKGVKEINKQGKEVLYDYEDRINQAVFPGLQGGPHNHTITGLAVALKQATTPEYRAYQEQVLSNSSKFAQALSERGYDLVSGGTENHLVLVNLKNKGIDGSRVEKVLEAVHIAANKNTVPGDVSAMVPGGIRMGTPALTSRGFVEEDFVKVAEFFDAAVKLAVKIKAESKGTKLKDFLATIESSSTFQSEIAKLRHHVEEYAKQFPTIGFDKATMKYKE</sequence>
<comment type="similarity">
    <text evidence="4 8">Belongs to the SHMT family.</text>
</comment>
<dbReference type="InterPro" id="IPR049943">
    <property type="entry name" value="Ser_HO-MeTrfase-like"/>
</dbReference>
<reference evidence="10 11" key="1">
    <citation type="journal article" date="2023" name="Plants (Basel)">
        <title>Bridging the Gap: Combining Genomics and Transcriptomics Approaches to Understand Stylosanthes scabra, an Orphan Legume from the Brazilian Caatinga.</title>
        <authorList>
            <person name="Ferreira-Neto J.R.C."/>
            <person name="da Silva M.D."/>
            <person name="Binneck E."/>
            <person name="de Melo N.F."/>
            <person name="da Silva R.H."/>
            <person name="de Melo A.L.T.M."/>
            <person name="Pandolfi V."/>
            <person name="Bustamante F.O."/>
            <person name="Brasileiro-Vidal A.C."/>
            <person name="Benko-Iseppon A.M."/>
        </authorList>
    </citation>
    <scope>NUCLEOTIDE SEQUENCE [LARGE SCALE GENOMIC DNA]</scope>
    <source>
        <tissue evidence="10">Leaves</tissue>
    </source>
</reference>
<dbReference type="NCBIfam" id="NF000586">
    <property type="entry name" value="PRK00011.1"/>
    <property type="match status" value="1"/>
</dbReference>
<name>A0ABU6S7T8_9FABA</name>
<dbReference type="InterPro" id="IPR019798">
    <property type="entry name" value="Ser_HO-MeTrfase_PLP_BS"/>
</dbReference>
<dbReference type="InterPro" id="IPR001085">
    <property type="entry name" value="Ser_HO-MeTrfase"/>
</dbReference>
<comment type="function">
    <text evidence="8">Interconversion of serine and glycine.</text>
</comment>
<keyword evidence="11" id="KW-1185">Reference proteome</keyword>
<dbReference type="HAMAP" id="MF_00051">
    <property type="entry name" value="SHMT"/>
    <property type="match status" value="1"/>
</dbReference>
<keyword evidence="5 8" id="KW-0554">One-carbon metabolism</keyword>
<dbReference type="PIRSF" id="PIRSF000412">
    <property type="entry name" value="SHMT"/>
    <property type="match status" value="1"/>
</dbReference>
<evidence type="ECO:0000256" key="8">
    <source>
        <dbReference type="RuleBase" id="RU000585"/>
    </source>
</evidence>
<keyword evidence="7 8" id="KW-0663">Pyridoxal phosphate</keyword>
<dbReference type="InterPro" id="IPR015422">
    <property type="entry name" value="PyrdxlP-dep_Trfase_small"/>
</dbReference>
<dbReference type="Proteomes" id="UP001341840">
    <property type="component" value="Unassembled WGS sequence"/>
</dbReference>
<comment type="catalytic activity">
    <reaction evidence="1 8">
        <text>(6R)-5,10-methylene-5,6,7,8-tetrahydrofolate + glycine + H2O = (6S)-5,6,7,8-tetrahydrofolate + L-serine</text>
        <dbReference type="Rhea" id="RHEA:15481"/>
        <dbReference type="ChEBI" id="CHEBI:15377"/>
        <dbReference type="ChEBI" id="CHEBI:15636"/>
        <dbReference type="ChEBI" id="CHEBI:33384"/>
        <dbReference type="ChEBI" id="CHEBI:57305"/>
        <dbReference type="ChEBI" id="CHEBI:57453"/>
        <dbReference type="EC" id="2.1.2.1"/>
    </reaction>
</comment>
<dbReference type="EC" id="2.1.2.1" evidence="8"/>
<dbReference type="PANTHER" id="PTHR11680:SF61">
    <property type="entry name" value="SERINE HYDROXYMETHYLTRANSFERASE 1, MITOCHONDRIAL"/>
    <property type="match status" value="1"/>
</dbReference>
<dbReference type="InterPro" id="IPR039429">
    <property type="entry name" value="SHMT-like_dom"/>
</dbReference>
<accession>A0ABU6S7T8</accession>
<dbReference type="InterPro" id="IPR015424">
    <property type="entry name" value="PyrdxlP-dep_Trfase"/>
</dbReference>
<evidence type="ECO:0000256" key="7">
    <source>
        <dbReference type="ARBA" id="ARBA00022898"/>
    </source>
</evidence>
<evidence type="ECO:0000256" key="6">
    <source>
        <dbReference type="ARBA" id="ARBA00022679"/>
    </source>
</evidence>
<dbReference type="PANTHER" id="PTHR11680">
    <property type="entry name" value="SERINE HYDROXYMETHYLTRANSFERASE"/>
    <property type="match status" value="1"/>
</dbReference>
<feature type="domain" description="Serine hydroxymethyltransferase-like" evidence="9">
    <location>
        <begin position="56"/>
        <end position="453"/>
    </location>
</feature>
<evidence type="ECO:0000256" key="1">
    <source>
        <dbReference type="ARBA" id="ARBA00001528"/>
    </source>
</evidence>
<dbReference type="Gene3D" id="3.40.640.10">
    <property type="entry name" value="Type I PLP-dependent aspartate aminotransferase-like (Major domain)"/>
    <property type="match status" value="1"/>
</dbReference>
<comment type="pathway">
    <text evidence="3 8">One-carbon metabolism; tetrahydrofolate interconversion.</text>
</comment>
<dbReference type="SUPFAM" id="SSF53383">
    <property type="entry name" value="PLP-dependent transferases"/>
    <property type="match status" value="1"/>
</dbReference>
<dbReference type="EMBL" id="JASCZI010060459">
    <property type="protein sequence ID" value="MED6132093.1"/>
    <property type="molecule type" value="Genomic_DNA"/>
</dbReference>
<dbReference type="CDD" id="cd00378">
    <property type="entry name" value="SHMT"/>
    <property type="match status" value="1"/>
</dbReference>
<evidence type="ECO:0000256" key="2">
    <source>
        <dbReference type="ARBA" id="ARBA00001933"/>
    </source>
</evidence>
<proteinExistence type="inferred from homology"/>
<evidence type="ECO:0000256" key="3">
    <source>
        <dbReference type="ARBA" id="ARBA00004777"/>
    </source>
</evidence>
<dbReference type="PROSITE" id="PS00096">
    <property type="entry name" value="SHMT"/>
    <property type="match status" value="1"/>
</dbReference>
<evidence type="ECO:0000256" key="5">
    <source>
        <dbReference type="ARBA" id="ARBA00022563"/>
    </source>
</evidence>
<dbReference type="Pfam" id="PF00464">
    <property type="entry name" value="SHMT"/>
    <property type="match status" value="1"/>
</dbReference>
<protein>
    <recommendedName>
        <fullName evidence="8">Serine hydroxymethyltransferase</fullName>
        <ecNumber evidence="8">2.1.2.1</ecNumber>
    </recommendedName>
</protein>
<organism evidence="10 11">
    <name type="scientific">Stylosanthes scabra</name>
    <dbReference type="NCBI Taxonomy" id="79078"/>
    <lineage>
        <taxon>Eukaryota</taxon>
        <taxon>Viridiplantae</taxon>
        <taxon>Streptophyta</taxon>
        <taxon>Embryophyta</taxon>
        <taxon>Tracheophyta</taxon>
        <taxon>Spermatophyta</taxon>
        <taxon>Magnoliopsida</taxon>
        <taxon>eudicotyledons</taxon>
        <taxon>Gunneridae</taxon>
        <taxon>Pentapetalae</taxon>
        <taxon>rosids</taxon>
        <taxon>fabids</taxon>
        <taxon>Fabales</taxon>
        <taxon>Fabaceae</taxon>
        <taxon>Papilionoideae</taxon>
        <taxon>50 kb inversion clade</taxon>
        <taxon>dalbergioids sensu lato</taxon>
        <taxon>Dalbergieae</taxon>
        <taxon>Pterocarpus clade</taxon>
        <taxon>Stylosanthes</taxon>
    </lineage>
</organism>